<gene>
    <name evidence="3" type="ORF">K444DRAFT_612689</name>
</gene>
<organism evidence="3 4">
    <name type="scientific">Hyaloscypha bicolor E</name>
    <dbReference type="NCBI Taxonomy" id="1095630"/>
    <lineage>
        <taxon>Eukaryota</taxon>
        <taxon>Fungi</taxon>
        <taxon>Dikarya</taxon>
        <taxon>Ascomycota</taxon>
        <taxon>Pezizomycotina</taxon>
        <taxon>Leotiomycetes</taxon>
        <taxon>Helotiales</taxon>
        <taxon>Hyaloscyphaceae</taxon>
        <taxon>Hyaloscypha</taxon>
        <taxon>Hyaloscypha bicolor</taxon>
    </lineage>
</organism>
<feature type="compositionally biased region" description="Polar residues" evidence="1">
    <location>
        <begin position="216"/>
        <end position="229"/>
    </location>
</feature>
<dbReference type="InterPro" id="IPR052895">
    <property type="entry name" value="HetReg/Transcr_Mod"/>
</dbReference>
<dbReference type="PANTHER" id="PTHR24148">
    <property type="entry name" value="ANKYRIN REPEAT DOMAIN-CONTAINING PROTEIN 39 HOMOLOG-RELATED"/>
    <property type="match status" value="1"/>
</dbReference>
<dbReference type="PANTHER" id="PTHR24148:SF73">
    <property type="entry name" value="HET DOMAIN PROTEIN (AFU_ORTHOLOGUE AFUA_8G01020)"/>
    <property type="match status" value="1"/>
</dbReference>
<reference evidence="3 4" key="1">
    <citation type="submission" date="2016-04" db="EMBL/GenBank/DDBJ databases">
        <title>A degradative enzymes factory behind the ericoid mycorrhizal symbiosis.</title>
        <authorList>
            <consortium name="DOE Joint Genome Institute"/>
            <person name="Martino E."/>
            <person name="Morin E."/>
            <person name="Grelet G."/>
            <person name="Kuo A."/>
            <person name="Kohler A."/>
            <person name="Daghino S."/>
            <person name="Barry K."/>
            <person name="Choi C."/>
            <person name="Cichocki N."/>
            <person name="Clum A."/>
            <person name="Copeland A."/>
            <person name="Hainaut M."/>
            <person name="Haridas S."/>
            <person name="Labutti K."/>
            <person name="Lindquist E."/>
            <person name="Lipzen A."/>
            <person name="Khouja H.-R."/>
            <person name="Murat C."/>
            <person name="Ohm R."/>
            <person name="Olson A."/>
            <person name="Spatafora J."/>
            <person name="Veneault-Fourrey C."/>
            <person name="Henrissat B."/>
            <person name="Grigoriev I."/>
            <person name="Martin F."/>
            <person name="Perotto S."/>
        </authorList>
    </citation>
    <scope>NUCLEOTIDE SEQUENCE [LARGE SCALE GENOMIC DNA]</scope>
    <source>
        <strain evidence="3 4">E</strain>
    </source>
</reference>
<protein>
    <recommendedName>
        <fullName evidence="2">Heterokaryon incompatibility domain-containing protein</fullName>
    </recommendedName>
</protein>
<feature type="domain" description="Heterokaryon incompatibility" evidence="2">
    <location>
        <begin position="289"/>
        <end position="429"/>
    </location>
</feature>
<dbReference type="Proteomes" id="UP000235371">
    <property type="component" value="Unassembled WGS sequence"/>
</dbReference>
<evidence type="ECO:0000259" key="2">
    <source>
        <dbReference type="Pfam" id="PF06985"/>
    </source>
</evidence>
<dbReference type="Pfam" id="PF26639">
    <property type="entry name" value="Het-6_barrel"/>
    <property type="match status" value="1"/>
</dbReference>
<evidence type="ECO:0000256" key="1">
    <source>
        <dbReference type="SAM" id="MobiDB-lite"/>
    </source>
</evidence>
<feature type="compositionally biased region" description="Low complexity" evidence="1">
    <location>
        <begin position="230"/>
        <end position="241"/>
    </location>
</feature>
<name>A0A2J6TC05_9HELO</name>
<dbReference type="OrthoDB" id="3548654at2759"/>
<dbReference type="GeneID" id="36588264"/>
<dbReference type="RefSeq" id="XP_024737459.1">
    <property type="nucleotide sequence ID" value="XM_024880187.1"/>
</dbReference>
<proteinExistence type="predicted"/>
<feature type="compositionally biased region" description="Pro residues" evidence="1">
    <location>
        <begin position="93"/>
        <end position="103"/>
    </location>
</feature>
<dbReference type="Pfam" id="PF06985">
    <property type="entry name" value="HET"/>
    <property type="match status" value="1"/>
</dbReference>
<sequence>MENMFDLDRSRLVHQASDGRLHNEHQNHPSQYPPAYEDNRYEAPSGMAPVLLPLLSPRRPNASYAARVPSPPLPSTAARFPSSPLPSTAARFPSPPPFAPRLAPPVASDFRIPSPPRDPRIPLPTTFDQRGKGGKLTNATSRKNPRVHKYEHIPPPDQWTLPPQPPRPSQIIPRKVDIGYSTPLDPADNSSSGWPSHGLKRSEGERTPKRRVVTPTHLTGQPWGSTPTTSVDFSNSSFGSSRSGVLGDKAYQYRPLQDMEFRLVRLLPERKTMIKCEILHSSLENPPRYVALSYAWGDAGNTRKIELEGSLIPISVSLYGALEALRQKAESAMVWVDALCIDQQNRGERTQQVQLMTNIYSTAGSVAIWLGPEEDDSARATDLLRDIADQAKSLERVLSLILSRAQSDLTAVVALFERDYWRRLWVVQEIYNARSIEVYCGSTKLPWKTYQLASQTFSRCRRDLDHALPGSKRDSGRITTSPNQLSASQVLVYQGPASLPDLQSYIGLQEDALLAVLRACRRKITSDAKDKLFGVLGILPEEIRNDSRADYNLLVKDIYTEIVDYLLKTTEHVDVICDAIHFPIHIGSANLPSYVPDWSHIPQTIAIGHAYHFSAGGTTKAKCKFLDERLNKLEMSAIYLDTINIHGVAVGTVCTIGDYLMAFLHWRALLLGSLVDDNETNEWGLLVQEGFCRTISLGQVPAAYNGSNQWLTTTYHIFASLIRKRLPQLPLDLELQKYVDAKVDVKPEECRQFLQKHFGDRMMGRCFCRTEEGRIGMGTGFMLPGDVVVVPLGCSTLVLLRLEGTRCEYRFVGDVYINGYMDGRAVEEWNDGKRELRKYVLH</sequence>
<accession>A0A2J6TC05</accession>
<feature type="compositionally biased region" description="Pro residues" evidence="1">
    <location>
        <begin position="155"/>
        <end position="168"/>
    </location>
</feature>
<evidence type="ECO:0000313" key="3">
    <source>
        <dbReference type="EMBL" id="PMD60555.1"/>
    </source>
</evidence>
<dbReference type="AlphaFoldDB" id="A0A2J6TC05"/>
<feature type="compositionally biased region" description="Basic and acidic residues" evidence="1">
    <location>
        <begin position="17"/>
        <end position="27"/>
    </location>
</feature>
<keyword evidence="4" id="KW-1185">Reference proteome</keyword>
<feature type="region of interest" description="Disordered" evidence="1">
    <location>
        <begin position="17"/>
        <end position="40"/>
    </location>
</feature>
<dbReference type="STRING" id="1095630.A0A2J6TC05"/>
<evidence type="ECO:0000313" key="4">
    <source>
        <dbReference type="Proteomes" id="UP000235371"/>
    </source>
</evidence>
<feature type="region of interest" description="Disordered" evidence="1">
    <location>
        <begin position="66"/>
        <end position="241"/>
    </location>
</feature>
<dbReference type="EMBL" id="KZ613790">
    <property type="protein sequence ID" value="PMD60555.1"/>
    <property type="molecule type" value="Genomic_DNA"/>
</dbReference>
<dbReference type="InterPro" id="IPR010730">
    <property type="entry name" value="HET"/>
</dbReference>
<dbReference type="InParanoid" id="A0A2J6TC05"/>